<dbReference type="PRINTS" id="PR01270">
    <property type="entry name" value="HDASUPER"/>
</dbReference>
<dbReference type="Proteomes" id="UP000887565">
    <property type="component" value="Unplaced"/>
</dbReference>
<reference evidence="4" key="1">
    <citation type="submission" date="2022-11" db="UniProtKB">
        <authorList>
            <consortium name="WormBaseParasite"/>
        </authorList>
    </citation>
    <scope>IDENTIFICATION</scope>
</reference>
<sequence length="194" mass="21881">AALLSVGCTIEAAEAVAKGYCKHAIALVRPPGHHAMESEPNGFCFFNNVAIAAKKIMRDKYARKIAIIDWDVHHGQGTQRAFYDSPDILYISIHRFEYGLFWPHLRESDIDHVGQGAGRGFNVNIPLNETGCGDLEYIYIFLRVILPVLTDFKPELIMISAGYDAALGCPEGMRIIDTYSRRFFRLRDTFRAKN</sequence>
<dbReference type="AlphaFoldDB" id="A0A915ISW8"/>
<organism evidence="3 4">
    <name type="scientific">Romanomermis culicivorax</name>
    <name type="common">Nematode worm</name>
    <dbReference type="NCBI Taxonomy" id="13658"/>
    <lineage>
        <taxon>Eukaryota</taxon>
        <taxon>Metazoa</taxon>
        <taxon>Ecdysozoa</taxon>
        <taxon>Nematoda</taxon>
        <taxon>Enoplea</taxon>
        <taxon>Dorylaimia</taxon>
        <taxon>Mermithida</taxon>
        <taxon>Mermithoidea</taxon>
        <taxon>Mermithidae</taxon>
        <taxon>Romanomermis</taxon>
    </lineage>
</organism>
<accession>A0A915ISW8</accession>
<dbReference type="PANTHER" id="PTHR10625:SF38">
    <property type="entry name" value="HISTONE DEACETYLASE 6, ISOFORM G"/>
    <property type="match status" value="1"/>
</dbReference>
<dbReference type="GO" id="GO:0000118">
    <property type="term" value="C:histone deacetylase complex"/>
    <property type="evidence" value="ECO:0007669"/>
    <property type="project" value="TreeGrafter"/>
</dbReference>
<dbReference type="OMA" id="NASIMIF"/>
<dbReference type="InterPro" id="IPR023801">
    <property type="entry name" value="His_deacetylse_dom"/>
</dbReference>
<dbReference type="InterPro" id="IPR037138">
    <property type="entry name" value="His_deacetylse_dom_sf"/>
</dbReference>
<dbReference type="InterPro" id="IPR000286">
    <property type="entry name" value="HDACs"/>
</dbReference>
<dbReference type="Pfam" id="PF00850">
    <property type="entry name" value="Hist_deacetyl"/>
    <property type="match status" value="1"/>
</dbReference>
<dbReference type="Gene3D" id="3.40.800.20">
    <property type="entry name" value="Histone deacetylase domain"/>
    <property type="match status" value="1"/>
</dbReference>
<evidence type="ECO:0000313" key="3">
    <source>
        <dbReference type="Proteomes" id="UP000887565"/>
    </source>
</evidence>
<feature type="domain" description="Histone deacetylase" evidence="2">
    <location>
        <begin position="1"/>
        <end position="168"/>
    </location>
</feature>
<dbReference type="GO" id="GO:0141221">
    <property type="term" value="F:histone deacetylase activity, hydrolytic mechanism"/>
    <property type="evidence" value="ECO:0007669"/>
    <property type="project" value="UniProtKB-EC"/>
</dbReference>
<protein>
    <submittedName>
        <fullName evidence="4">Histone deacetylase domain-containing protein</fullName>
    </submittedName>
</protein>
<comment type="catalytic activity">
    <reaction evidence="1">
        <text>N(6)-acetyl-L-lysyl-[histone] + H2O = L-lysyl-[histone] + acetate</text>
        <dbReference type="Rhea" id="RHEA:58196"/>
        <dbReference type="Rhea" id="RHEA-COMP:9845"/>
        <dbReference type="Rhea" id="RHEA-COMP:11338"/>
        <dbReference type="ChEBI" id="CHEBI:15377"/>
        <dbReference type="ChEBI" id="CHEBI:29969"/>
        <dbReference type="ChEBI" id="CHEBI:30089"/>
        <dbReference type="ChEBI" id="CHEBI:61930"/>
        <dbReference type="EC" id="3.5.1.98"/>
    </reaction>
</comment>
<keyword evidence="3" id="KW-1185">Reference proteome</keyword>
<evidence type="ECO:0000256" key="1">
    <source>
        <dbReference type="ARBA" id="ARBA00048287"/>
    </source>
</evidence>
<name>A0A915ISW8_ROMCU</name>
<dbReference type="GO" id="GO:0040029">
    <property type="term" value="P:epigenetic regulation of gene expression"/>
    <property type="evidence" value="ECO:0007669"/>
    <property type="project" value="TreeGrafter"/>
</dbReference>
<dbReference type="WBParaSite" id="nRc.2.0.1.t16965-RA">
    <property type="protein sequence ID" value="nRc.2.0.1.t16965-RA"/>
    <property type="gene ID" value="nRc.2.0.1.g16965"/>
</dbReference>
<dbReference type="InterPro" id="IPR023696">
    <property type="entry name" value="Ureohydrolase_dom_sf"/>
</dbReference>
<proteinExistence type="predicted"/>
<dbReference type="SUPFAM" id="SSF52768">
    <property type="entry name" value="Arginase/deacetylase"/>
    <property type="match status" value="1"/>
</dbReference>
<evidence type="ECO:0000313" key="4">
    <source>
        <dbReference type="WBParaSite" id="nRc.2.0.1.t16965-RA"/>
    </source>
</evidence>
<dbReference type="PANTHER" id="PTHR10625">
    <property type="entry name" value="HISTONE DEACETYLASE HDAC1-RELATED"/>
    <property type="match status" value="1"/>
</dbReference>
<evidence type="ECO:0000259" key="2">
    <source>
        <dbReference type="Pfam" id="PF00850"/>
    </source>
</evidence>